<sequence length="210" mass="21379">MHSNSLTTRISAFFSVSCLAFLLRRIPICVGQSGGAGPIGGAISDYYDQAFGNPFLGYWRNPQNKNPYGSFQYSGGSALGYNSLGYGNGLAGAGLYGGTDTNSIYGGVVDRPGLASPSLAYDRSVGLSGTGGLGGIGGYPGVYGGVGVGLPYGAGYGGGYGGMGVMGAQPFYGGIGGMPYGGVAVDSRQPADRGLQDLLVNTYLRKPWYP</sequence>
<dbReference type="EMBL" id="BDGG01000001">
    <property type="protein sequence ID" value="GAU87940.1"/>
    <property type="molecule type" value="Genomic_DNA"/>
</dbReference>
<dbReference type="OrthoDB" id="10634905at2759"/>
<gene>
    <name evidence="2" type="primary">RvY_00722-1</name>
    <name evidence="2" type="synonym">RvY_00722.1</name>
    <name evidence="2" type="ORF">RvY_00722</name>
</gene>
<keyword evidence="3" id="KW-1185">Reference proteome</keyword>
<comment type="caution">
    <text evidence="2">The sequence shown here is derived from an EMBL/GenBank/DDBJ whole genome shotgun (WGS) entry which is preliminary data.</text>
</comment>
<evidence type="ECO:0000313" key="2">
    <source>
        <dbReference type="EMBL" id="GAU87940.1"/>
    </source>
</evidence>
<evidence type="ECO:0000313" key="3">
    <source>
        <dbReference type="Proteomes" id="UP000186922"/>
    </source>
</evidence>
<feature type="signal peptide" evidence="1">
    <location>
        <begin position="1"/>
        <end position="31"/>
    </location>
</feature>
<feature type="chain" id="PRO_5008897228" evidence="1">
    <location>
        <begin position="32"/>
        <end position="210"/>
    </location>
</feature>
<name>A0A1D1UHF7_RAMVA</name>
<accession>A0A1D1UHF7</accession>
<protein>
    <submittedName>
        <fullName evidence="2">Uncharacterized protein</fullName>
    </submittedName>
</protein>
<keyword evidence="1" id="KW-0732">Signal</keyword>
<evidence type="ECO:0000256" key="1">
    <source>
        <dbReference type="SAM" id="SignalP"/>
    </source>
</evidence>
<proteinExistence type="predicted"/>
<dbReference type="AlphaFoldDB" id="A0A1D1UHF7"/>
<dbReference type="Proteomes" id="UP000186922">
    <property type="component" value="Unassembled WGS sequence"/>
</dbReference>
<reference evidence="2 3" key="1">
    <citation type="journal article" date="2016" name="Nat. Commun.">
        <title>Extremotolerant tardigrade genome and improved radiotolerance of human cultured cells by tardigrade-unique protein.</title>
        <authorList>
            <person name="Hashimoto T."/>
            <person name="Horikawa D.D."/>
            <person name="Saito Y."/>
            <person name="Kuwahara H."/>
            <person name="Kozuka-Hata H."/>
            <person name="Shin-I T."/>
            <person name="Minakuchi Y."/>
            <person name="Ohishi K."/>
            <person name="Motoyama A."/>
            <person name="Aizu T."/>
            <person name="Enomoto A."/>
            <person name="Kondo K."/>
            <person name="Tanaka S."/>
            <person name="Hara Y."/>
            <person name="Koshikawa S."/>
            <person name="Sagara H."/>
            <person name="Miura T."/>
            <person name="Yokobori S."/>
            <person name="Miyagawa K."/>
            <person name="Suzuki Y."/>
            <person name="Kubo T."/>
            <person name="Oyama M."/>
            <person name="Kohara Y."/>
            <person name="Fujiyama A."/>
            <person name="Arakawa K."/>
            <person name="Katayama T."/>
            <person name="Toyoda A."/>
            <person name="Kunieda T."/>
        </authorList>
    </citation>
    <scope>NUCLEOTIDE SEQUENCE [LARGE SCALE GENOMIC DNA]</scope>
    <source>
        <strain evidence="2 3">YOKOZUNA-1</strain>
    </source>
</reference>
<organism evidence="2 3">
    <name type="scientific">Ramazzottius varieornatus</name>
    <name type="common">Water bear</name>
    <name type="synonym">Tardigrade</name>
    <dbReference type="NCBI Taxonomy" id="947166"/>
    <lineage>
        <taxon>Eukaryota</taxon>
        <taxon>Metazoa</taxon>
        <taxon>Ecdysozoa</taxon>
        <taxon>Tardigrada</taxon>
        <taxon>Eutardigrada</taxon>
        <taxon>Parachela</taxon>
        <taxon>Hypsibioidea</taxon>
        <taxon>Ramazzottiidae</taxon>
        <taxon>Ramazzottius</taxon>
    </lineage>
</organism>